<keyword evidence="1" id="KW-0732">Signal</keyword>
<evidence type="ECO:0000313" key="2">
    <source>
        <dbReference type="EMBL" id="PFH55369.1"/>
    </source>
</evidence>
<keyword evidence="4" id="KW-1185">Reference proteome</keyword>
<sequence>MKTSMMTATLLAMAASNHALPLPTSPAQAGLSALAQEELYKPQGDIIRRDSLLWGADMIGRVLSSIDVLDKAKGQWAKVRDEAGGYWDKARDKARDLWDKLRGWASLN</sequence>
<feature type="chain" id="PRO_5011357005" evidence="1">
    <location>
        <begin position="20"/>
        <end position="108"/>
    </location>
</feature>
<dbReference type="EMBL" id="LAZP02000183">
    <property type="protein sequence ID" value="PFH59650.1"/>
    <property type="molecule type" value="Genomic_DNA"/>
</dbReference>
<proteinExistence type="predicted"/>
<organism evidence="2 4">
    <name type="scientific">Ophiocordyceps unilateralis</name>
    <name type="common">Zombie-ant fungus</name>
    <name type="synonym">Torrubia unilateralis</name>
    <dbReference type="NCBI Taxonomy" id="268505"/>
    <lineage>
        <taxon>Eukaryota</taxon>
        <taxon>Fungi</taxon>
        <taxon>Dikarya</taxon>
        <taxon>Ascomycota</taxon>
        <taxon>Pezizomycotina</taxon>
        <taxon>Sordariomycetes</taxon>
        <taxon>Hypocreomycetidae</taxon>
        <taxon>Hypocreales</taxon>
        <taxon>Ophiocordycipitaceae</taxon>
        <taxon>Ophiocordyceps</taxon>
    </lineage>
</organism>
<dbReference type="Proteomes" id="UP000037136">
    <property type="component" value="Unassembled WGS sequence"/>
</dbReference>
<dbReference type="EMBL" id="LAZP02000965">
    <property type="protein sequence ID" value="PFH55369.1"/>
    <property type="molecule type" value="Genomic_DNA"/>
</dbReference>
<evidence type="ECO:0000313" key="4">
    <source>
        <dbReference type="Proteomes" id="UP000037136"/>
    </source>
</evidence>
<dbReference type="AlphaFoldDB" id="A0A0L9T0M5"/>
<reference evidence="2 4" key="2">
    <citation type="journal article" date="2017" name="Sci. Rep.">
        <title>Ant-infecting Ophiocordyceps genomes reveal a high diversity of potential behavioral manipulation genes and a possible major role for enterotoxins.</title>
        <authorList>
            <person name="de Bekker C."/>
            <person name="Ohm R.A."/>
            <person name="Evans H.C."/>
            <person name="Brachmann A."/>
            <person name="Hughes D.P."/>
        </authorList>
    </citation>
    <scope>NUCLEOTIDE SEQUENCE [LARGE SCALE GENOMIC DNA]</scope>
    <source>
        <strain evidence="2 4">SC16a</strain>
    </source>
</reference>
<evidence type="ECO:0000256" key="1">
    <source>
        <dbReference type="SAM" id="SignalP"/>
    </source>
</evidence>
<reference evidence="2 4" key="1">
    <citation type="journal article" date="2015" name="BMC Genomics">
        <title>Gene expression during zombie ant biting behavior reflects the complexity underlying fungal parasitic behavioral manipulation.</title>
        <authorList>
            <person name="de Bekker C."/>
            <person name="Ohm R.A."/>
            <person name="Loreto R.G."/>
            <person name="Sebastian A."/>
            <person name="Albert I."/>
            <person name="Merrow M."/>
            <person name="Brachmann A."/>
            <person name="Hughes D.P."/>
        </authorList>
    </citation>
    <scope>NUCLEOTIDE SEQUENCE [LARGE SCALE GENOMIC DNA]</scope>
    <source>
        <strain evidence="2 4">SC16a</strain>
    </source>
</reference>
<feature type="signal peptide" evidence="1">
    <location>
        <begin position="1"/>
        <end position="19"/>
    </location>
</feature>
<comment type="caution">
    <text evidence="2">The sequence shown here is derived from an EMBL/GenBank/DDBJ whole genome shotgun (WGS) entry which is preliminary data.</text>
</comment>
<gene>
    <name evidence="3" type="ORF">XA68_12055</name>
    <name evidence="2" type="ORF">XA68_18478</name>
</gene>
<accession>A0A0L9T0M5</accession>
<evidence type="ECO:0000313" key="3">
    <source>
        <dbReference type="EMBL" id="PFH59650.1"/>
    </source>
</evidence>
<protein>
    <submittedName>
        <fullName evidence="2">Uncharacterized protein</fullName>
    </submittedName>
</protein>
<name>A0A0L9T0M5_OPHUN</name>